<dbReference type="SMART" id="SM00645">
    <property type="entry name" value="Pept_C1"/>
    <property type="match status" value="1"/>
</dbReference>
<dbReference type="EMBL" id="JAGTXO010000032">
    <property type="protein sequence ID" value="KAG8460488.1"/>
    <property type="molecule type" value="Genomic_DNA"/>
</dbReference>
<evidence type="ECO:0000313" key="4">
    <source>
        <dbReference type="EMBL" id="KAG8460488.1"/>
    </source>
</evidence>
<gene>
    <name evidence="4" type="ORF">KFE25_013138</name>
</gene>
<evidence type="ECO:0000313" key="5">
    <source>
        <dbReference type="Proteomes" id="UP000751190"/>
    </source>
</evidence>
<accession>A0A8J5X6K3</accession>
<comment type="caution">
    <text evidence="4">The sequence shown here is derived from an EMBL/GenBank/DDBJ whole genome shotgun (WGS) entry which is preliminary data.</text>
</comment>
<evidence type="ECO:0000256" key="2">
    <source>
        <dbReference type="SAM" id="MobiDB-lite"/>
    </source>
</evidence>
<dbReference type="Gene3D" id="3.90.70.10">
    <property type="entry name" value="Cysteine proteinases"/>
    <property type="match status" value="1"/>
</dbReference>
<dbReference type="InterPro" id="IPR013128">
    <property type="entry name" value="Peptidase_C1A"/>
</dbReference>
<dbReference type="SUPFAM" id="SSF54001">
    <property type="entry name" value="Cysteine proteinases"/>
    <property type="match status" value="1"/>
</dbReference>
<evidence type="ECO:0000259" key="3">
    <source>
        <dbReference type="SMART" id="SM00645"/>
    </source>
</evidence>
<dbReference type="InterPro" id="IPR000668">
    <property type="entry name" value="Peptidase_C1A_C"/>
</dbReference>
<feature type="compositionally biased region" description="Basic and acidic residues" evidence="2">
    <location>
        <begin position="519"/>
        <end position="528"/>
    </location>
</feature>
<dbReference type="PROSITE" id="PS00639">
    <property type="entry name" value="THIOL_PROTEASE_HIS"/>
    <property type="match status" value="1"/>
</dbReference>
<dbReference type="CDD" id="cd02248">
    <property type="entry name" value="Peptidase_C1A"/>
    <property type="match status" value="1"/>
</dbReference>
<dbReference type="PANTHER" id="PTHR12411">
    <property type="entry name" value="CYSTEINE PROTEASE FAMILY C1-RELATED"/>
    <property type="match status" value="1"/>
</dbReference>
<dbReference type="Proteomes" id="UP000751190">
    <property type="component" value="Unassembled WGS sequence"/>
</dbReference>
<dbReference type="InterPro" id="IPR025660">
    <property type="entry name" value="Pept_his_AS"/>
</dbReference>
<feature type="domain" description="Peptidase C1A papain C-terminal" evidence="3">
    <location>
        <begin position="196"/>
        <end position="447"/>
    </location>
</feature>
<organism evidence="4 5">
    <name type="scientific">Diacronema lutheri</name>
    <name type="common">Unicellular marine alga</name>
    <name type="synonym">Monochrysis lutheri</name>
    <dbReference type="NCBI Taxonomy" id="2081491"/>
    <lineage>
        <taxon>Eukaryota</taxon>
        <taxon>Haptista</taxon>
        <taxon>Haptophyta</taxon>
        <taxon>Pavlovophyceae</taxon>
        <taxon>Pavlovales</taxon>
        <taxon>Pavlovaceae</taxon>
        <taxon>Diacronema</taxon>
    </lineage>
</organism>
<dbReference type="Pfam" id="PF00112">
    <property type="entry name" value="Peptidase_C1"/>
    <property type="match status" value="1"/>
</dbReference>
<sequence length="528" mass="53705">MAAVQRRQREGPSVISLALLAAAGAASAPRQAEEGLAPFDRSVMEVVLAALDRSDVAWLSAHAPGELRALPAKLQQLAGVAPARARGAPARVSAAAAPPRALGAQQLARVAECARQIVRHARSRAYSFNLTFQPVDAHAPAEWRALLGTNFSMAERVARARARPGDGAAGAWLGEHVPSHAPPAALGARAGERARASAGMSWVEAGVVPRAVGSQGFCASCWAFVAADAVAASAELAARAADARAAPPPVAAVGAAAAANVVPLAARAPAEARSAQQFVSCDRPAEYGCTGGTPAQALSYARTHAIASARDFPYLAWAGAQPPAACALPAGGAWARARNPLLGFRSVRRGDESAMLDALALGPLTAGVDASSFRLTHYASGVLDFDGCGRELNHAVLVVGHGYDGASGKPYWLLKSSWGSGWGERGYARLVRGRNMCGIAELVAYAVWDESMRGSAARRLFARAAEHAPALALAALAAALAAALVAARAPRPAPGARHGGGGGGAPSADARWGGGGGRADSKARGAAR</sequence>
<feature type="region of interest" description="Disordered" evidence="2">
    <location>
        <begin position="491"/>
        <end position="528"/>
    </location>
</feature>
<dbReference type="GO" id="GO:0006508">
    <property type="term" value="P:proteolysis"/>
    <property type="evidence" value="ECO:0007669"/>
    <property type="project" value="InterPro"/>
</dbReference>
<comment type="similarity">
    <text evidence="1">Belongs to the peptidase C1 family.</text>
</comment>
<dbReference type="PRINTS" id="PR00705">
    <property type="entry name" value="PAPAIN"/>
</dbReference>
<protein>
    <recommendedName>
        <fullName evidence="3">Peptidase C1A papain C-terminal domain-containing protein</fullName>
    </recommendedName>
</protein>
<evidence type="ECO:0000256" key="1">
    <source>
        <dbReference type="ARBA" id="ARBA00008455"/>
    </source>
</evidence>
<dbReference type="InterPro" id="IPR038765">
    <property type="entry name" value="Papain-like_cys_pep_sf"/>
</dbReference>
<dbReference type="InterPro" id="IPR039417">
    <property type="entry name" value="Peptidase_C1A_papain-like"/>
</dbReference>
<dbReference type="GO" id="GO:0008234">
    <property type="term" value="F:cysteine-type peptidase activity"/>
    <property type="evidence" value="ECO:0007669"/>
    <property type="project" value="InterPro"/>
</dbReference>
<name>A0A8J5X6K3_DIALT</name>
<proteinExistence type="inferred from homology"/>
<keyword evidence="5" id="KW-1185">Reference proteome</keyword>
<reference evidence="4" key="1">
    <citation type="submission" date="2021-05" db="EMBL/GenBank/DDBJ databases">
        <title>The genome of the haptophyte Pavlova lutheri (Diacronema luteri, Pavlovales) - a model for lipid biosynthesis in eukaryotic algae.</title>
        <authorList>
            <person name="Hulatt C.J."/>
            <person name="Posewitz M.C."/>
        </authorList>
    </citation>
    <scope>NUCLEOTIDE SEQUENCE</scope>
    <source>
        <strain evidence="4">NIVA-4/92</strain>
    </source>
</reference>
<dbReference type="OrthoDB" id="65740at2759"/>
<dbReference type="AlphaFoldDB" id="A0A8J5X6K3"/>